<evidence type="ECO:0000313" key="2">
    <source>
        <dbReference type="Proteomes" id="UP001187531"/>
    </source>
</evidence>
<feature type="non-terminal residue" evidence="1">
    <location>
        <position position="1"/>
    </location>
</feature>
<dbReference type="Proteomes" id="UP001187531">
    <property type="component" value="Unassembled WGS sequence"/>
</dbReference>
<dbReference type="AlphaFoldDB" id="A0AA88HJ77"/>
<proteinExistence type="predicted"/>
<evidence type="ECO:0000313" key="1">
    <source>
        <dbReference type="EMBL" id="KAK2706681.1"/>
    </source>
</evidence>
<dbReference type="EMBL" id="JAVRJZ010000019">
    <property type="protein sequence ID" value="KAK2706681.1"/>
    <property type="molecule type" value="Genomic_DNA"/>
</dbReference>
<comment type="caution">
    <text evidence="1">The sequence shown here is derived from an EMBL/GenBank/DDBJ whole genome shotgun (WGS) entry which is preliminary data.</text>
</comment>
<keyword evidence="2" id="KW-1185">Reference proteome</keyword>
<sequence length="249" mass="27191">MIASEFNTILKDQLIYSVSDLDVIVCQVISFIRSNSVGVEAKVSLTHSDFSVLDSILELIVPGIDVSIKTASLISEKGSVITPMLMGEGILYLGRGEGSLSVSAVKMEVKYLFSRVNSFWRSLNLFSSIINSEVFNTAPCMVFAGKSISKLIWVTLALIGKPKVEILVKDCDYPTATVDDMVRNLIVCWTLSTEIREILLSEGGTLGLSKAIEIARAHETTQAQLSTMGDVSKDMKFKQEIGALQKTNV</sequence>
<accession>A0AA88HJ77</accession>
<gene>
    <name evidence="1" type="ORF">QYM36_014650</name>
</gene>
<name>A0AA88HJ77_ARTSF</name>
<protein>
    <submittedName>
        <fullName evidence="1">Uncharacterized protein</fullName>
    </submittedName>
</protein>
<organism evidence="1 2">
    <name type="scientific">Artemia franciscana</name>
    <name type="common">Brine shrimp</name>
    <name type="synonym">Artemia sanfranciscana</name>
    <dbReference type="NCBI Taxonomy" id="6661"/>
    <lineage>
        <taxon>Eukaryota</taxon>
        <taxon>Metazoa</taxon>
        <taxon>Ecdysozoa</taxon>
        <taxon>Arthropoda</taxon>
        <taxon>Crustacea</taxon>
        <taxon>Branchiopoda</taxon>
        <taxon>Anostraca</taxon>
        <taxon>Artemiidae</taxon>
        <taxon>Artemia</taxon>
    </lineage>
</organism>
<reference evidence="1" key="1">
    <citation type="submission" date="2023-07" db="EMBL/GenBank/DDBJ databases">
        <title>Chromosome-level genome assembly of Artemia franciscana.</title>
        <authorList>
            <person name="Jo E."/>
        </authorList>
    </citation>
    <scope>NUCLEOTIDE SEQUENCE</scope>
    <source>
        <tissue evidence="1">Whole body</tissue>
    </source>
</reference>